<keyword evidence="4" id="KW-1185">Reference proteome</keyword>
<feature type="domain" description="Fibronectin type-III" evidence="2">
    <location>
        <begin position="615"/>
        <end position="708"/>
    </location>
</feature>
<dbReference type="SUPFAM" id="SSF49265">
    <property type="entry name" value="Fibronectin type III"/>
    <property type="match status" value="1"/>
</dbReference>
<dbReference type="Gene3D" id="2.60.40.10">
    <property type="entry name" value="Immunoglobulins"/>
    <property type="match status" value="1"/>
</dbReference>
<dbReference type="InterPro" id="IPR033803">
    <property type="entry name" value="CBD-like_Golvesin-Xly"/>
</dbReference>
<dbReference type="AlphaFoldDB" id="A0A1T5BF71"/>
<reference evidence="4" key="1">
    <citation type="submission" date="2017-02" db="EMBL/GenBank/DDBJ databases">
        <authorList>
            <person name="Varghese N."/>
            <person name="Submissions S."/>
        </authorList>
    </citation>
    <scope>NUCLEOTIDE SEQUENCE [LARGE SCALE GENOMIC DNA]</scope>
    <source>
        <strain evidence="4">DSM 24967</strain>
    </source>
</reference>
<dbReference type="RefSeq" id="WP_079682876.1">
    <property type="nucleotide sequence ID" value="NZ_FUYQ01000007.1"/>
</dbReference>
<accession>A0A1T5BF71</accession>
<dbReference type="InterPro" id="IPR003961">
    <property type="entry name" value="FN3_dom"/>
</dbReference>
<dbReference type="EMBL" id="FUYQ01000007">
    <property type="protein sequence ID" value="SKB45886.1"/>
    <property type="molecule type" value="Genomic_DNA"/>
</dbReference>
<evidence type="ECO:0000259" key="2">
    <source>
        <dbReference type="PROSITE" id="PS50853"/>
    </source>
</evidence>
<evidence type="ECO:0000313" key="3">
    <source>
        <dbReference type="EMBL" id="SKB45886.1"/>
    </source>
</evidence>
<protein>
    <recommendedName>
        <fullName evidence="2">Fibronectin type-III domain-containing protein</fullName>
    </recommendedName>
</protein>
<dbReference type="InterPro" id="IPR013783">
    <property type="entry name" value="Ig-like_fold"/>
</dbReference>
<feature type="signal peptide" evidence="1">
    <location>
        <begin position="1"/>
        <end position="22"/>
    </location>
</feature>
<evidence type="ECO:0000313" key="4">
    <source>
        <dbReference type="Proteomes" id="UP000190852"/>
    </source>
</evidence>
<keyword evidence="1" id="KW-0732">Signal</keyword>
<dbReference type="CDD" id="cd00063">
    <property type="entry name" value="FN3"/>
    <property type="match status" value="1"/>
</dbReference>
<evidence type="ECO:0000256" key="1">
    <source>
        <dbReference type="SAM" id="SignalP"/>
    </source>
</evidence>
<feature type="chain" id="PRO_5012233726" description="Fibronectin type-III domain-containing protein" evidence="1">
    <location>
        <begin position="23"/>
        <end position="1006"/>
    </location>
</feature>
<name>A0A1T5BF71_9BACT</name>
<dbReference type="Proteomes" id="UP000190852">
    <property type="component" value="Unassembled WGS sequence"/>
</dbReference>
<dbReference type="InterPro" id="IPR036116">
    <property type="entry name" value="FN3_sf"/>
</dbReference>
<gene>
    <name evidence="3" type="ORF">SAMN05660349_01250</name>
</gene>
<dbReference type="SUPFAM" id="SSF53187">
    <property type="entry name" value="Zn-dependent exopeptidases"/>
    <property type="match status" value="1"/>
</dbReference>
<organism evidence="3 4">
    <name type="scientific">Parabacteroides chartae</name>
    <dbReference type="NCBI Taxonomy" id="1037355"/>
    <lineage>
        <taxon>Bacteria</taxon>
        <taxon>Pseudomonadati</taxon>
        <taxon>Bacteroidota</taxon>
        <taxon>Bacteroidia</taxon>
        <taxon>Bacteroidales</taxon>
        <taxon>Tannerellaceae</taxon>
        <taxon>Parabacteroides</taxon>
    </lineage>
</organism>
<dbReference type="Pfam" id="PF25275">
    <property type="entry name" value="Golvesin_C"/>
    <property type="match status" value="1"/>
</dbReference>
<proteinExistence type="predicted"/>
<dbReference type="PROSITE" id="PS50853">
    <property type="entry name" value="FN3"/>
    <property type="match status" value="1"/>
</dbReference>
<sequence>MKKNICHSLILLLLVSIGSLTAQNGPLATRQSIARFLNSHVSGELAIGKITVDSLTILDKAKKVRVVASVNCSYIPFTQQRVQVVYDSIRNILPSSYASYKVELVTDNQPIENLVTGQSRKYTFRNKVDKPLVTALSKPFKTEKGLRNKHIALWQSHGYYFEQKLNRWEWQRARIFQTVEDLYTQSYVLPFLVPMLENAGANVLLPRERDTQTLEVIVDNDKATHPSVYKEIQGDKPWSVGFGKGFAMLKDQYVETDNPFQDGTFRQTVTRKKGKESLAEWIPSLSKAGKYAVYVSYKTLPESTEDALYTVYHKGGKSQFRVNQQMGGGTWIYLGHFMFDQGMNESCKVQLSNLSSKNNRIVTADGVKIGGGYGTIARKVNNSGIVSENTKSSDNSGPKVLQSQLSIPYQYEVSGYPRFTEGARYWLQYAGFPDTVYTQSKGVNDYTDDYKSRGVWVNYLSGGSSVAPKEKGLNIPVDLAFAFHTDAGTTLNDSIIGTLGIFFTKEGDETFGNKASRYVSRDLTDLIQTEIVKDIRSLYEPAWSRRGMWNQSYFEARTPRVPTMLLELLSHQNFADMRYGLDPRFRFTVSRAIYKGMLKFIALQYNQPFVVQPLPVDHFSVRFTGAEEVELGWQAVRDSLEPTAVANKYILYTRKGNADFDNGVVVTSNKIRLHQEPGIIYSYKVTALNEGGESFPSEVLSACRVKDEKGVVLVVNGFDRVSGPADFVADSIAGFYDPKDHGVPYLNDISFIGSQYEFRRSKPWTDDDAPGFGASRANYETKVIAGNSFDYPALHGQSIVKAGYSFVSSSDESVGSGKVNLTEYPVVDLILGKERQTNMGRGVFDAQFKTFPAELQQTITAYCNQGGNVLVSGAYVGTDLWDNGEVNVQDLDFAKKVLKYNWRTGQASVTGEVKSVQSPFRMISGHYEFYNELNEHSYVVESPDAIEPADPACFTIYRYSENNLSAGVAYKGRYKTCVLGFPIETLKSDEQRDKLMADILLFMSSK</sequence>
<dbReference type="Gene3D" id="3.40.630.40">
    <property type="entry name" value="Zn-dependent exopeptidases"/>
    <property type="match status" value="1"/>
</dbReference>